<protein>
    <submittedName>
        <fullName evidence="8">Uncharacterized protein</fullName>
    </submittedName>
</protein>
<evidence type="ECO:0000256" key="3">
    <source>
        <dbReference type="ARBA" id="ARBA00006218"/>
    </source>
</evidence>
<gene>
    <name evidence="8" type="ORF">NADFUDRAFT_81000</name>
</gene>
<name>A0A1E3PRI4_9ASCO</name>
<dbReference type="Proteomes" id="UP000095009">
    <property type="component" value="Unassembled WGS sequence"/>
</dbReference>
<dbReference type="GO" id="GO:0005783">
    <property type="term" value="C:endoplasmic reticulum"/>
    <property type="evidence" value="ECO:0007669"/>
    <property type="project" value="UniProtKB-SubCell"/>
</dbReference>
<dbReference type="EMBL" id="KV454406">
    <property type="protein sequence ID" value="ODQ67864.1"/>
    <property type="molecule type" value="Genomic_DNA"/>
</dbReference>
<reference evidence="8 9" key="1">
    <citation type="journal article" date="2016" name="Proc. Natl. Acad. Sci. U.S.A.">
        <title>Comparative genomics of biotechnologically important yeasts.</title>
        <authorList>
            <person name="Riley R."/>
            <person name="Haridas S."/>
            <person name="Wolfe K.H."/>
            <person name="Lopes M.R."/>
            <person name="Hittinger C.T."/>
            <person name="Goeker M."/>
            <person name="Salamov A.A."/>
            <person name="Wisecaver J.H."/>
            <person name="Long T.M."/>
            <person name="Calvey C.H."/>
            <person name="Aerts A.L."/>
            <person name="Barry K.W."/>
            <person name="Choi C."/>
            <person name="Clum A."/>
            <person name="Coughlan A.Y."/>
            <person name="Deshpande S."/>
            <person name="Douglass A.P."/>
            <person name="Hanson S.J."/>
            <person name="Klenk H.-P."/>
            <person name="LaButti K.M."/>
            <person name="Lapidus A."/>
            <person name="Lindquist E.A."/>
            <person name="Lipzen A.M."/>
            <person name="Meier-Kolthoff J.P."/>
            <person name="Ohm R.A."/>
            <person name="Otillar R.P."/>
            <person name="Pangilinan J.L."/>
            <person name="Peng Y."/>
            <person name="Rokas A."/>
            <person name="Rosa C.A."/>
            <person name="Scheuner C."/>
            <person name="Sibirny A.A."/>
            <person name="Slot J.C."/>
            <person name="Stielow J.B."/>
            <person name="Sun H."/>
            <person name="Kurtzman C.P."/>
            <person name="Blackwell M."/>
            <person name="Grigoriev I.V."/>
            <person name="Jeffries T.W."/>
        </authorList>
    </citation>
    <scope>NUCLEOTIDE SEQUENCE [LARGE SCALE GENOMIC DNA]</scope>
    <source>
        <strain evidence="8 9">DSM 6958</strain>
    </source>
</reference>
<comment type="similarity">
    <text evidence="3">Belongs to the TRAPP small subunits family. BET3 subfamily.</text>
</comment>
<dbReference type="AlphaFoldDB" id="A0A1E3PRI4"/>
<evidence type="ECO:0000256" key="2">
    <source>
        <dbReference type="ARBA" id="ARBA00004555"/>
    </source>
</evidence>
<keyword evidence="6" id="KW-0931">ER-Golgi transport</keyword>
<keyword evidence="9" id="KW-1185">Reference proteome</keyword>
<dbReference type="GO" id="GO:1990072">
    <property type="term" value="C:TRAPPIII protein complex"/>
    <property type="evidence" value="ECO:0007669"/>
    <property type="project" value="TreeGrafter"/>
</dbReference>
<evidence type="ECO:0000256" key="6">
    <source>
        <dbReference type="ARBA" id="ARBA00022892"/>
    </source>
</evidence>
<evidence type="ECO:0000313" key="9">
    <source>
        <dbReference type="Proteomes" id="UP000095009"/>
    </source>
</evidence>
<dbReference type="CDD" id="cd14943">
    <property type="entry name" value="TRAPPC5_Trs31"/>
    <property type="match status" value="1"/>
</dbReference>
<dbReference type="SUPFAM" id="SSF111126">
    <property type="entry name" value="Ligand-binding domain in the NO signalling and Golgi transport"/>
    <property type="match status" value="1"/>
</dbReference>
<comment type="subcellular location">
    <subcellularLocation>
        <location evidence="1">Endoplasmic reticulum</location>
    </subcellularLocation>
    <subcellularLocation>
        <location evidence="2">Golgi apparatus</location>
    </subcellularLocation>
</comment>
<dbReference type="InterPro" id="IPR024096">
    <property type="entry name" value="NO_sig/Golgi_transp_ligand-bd"/>
</dbReference>
<evidence type="ECO:0000256" key="4">
    <source>
        <dbReference type="ARBA" id="ARBA00022448"/>
    </source>
</evidence>
<proteinExistence type="inferred from homology"/>
<dbReference type="InterPro" id="IPR007194">
    <property type="entry name" value="TRAPP_component"/>
</dbReference>
<sequence length="99" mass="10992">MLFNKAADGLEKSTDAENEYMIIDNDPLINRFISIPKDMSQLSCAAFCAGIIEAVLDGALFQATVTAHTVAMDNYPTRTVYLIKLDSSVLQREKTRFAK</sequence>
<dbReference type="Gene3D" id="3.30.1380.20">
    <property type="entry name" value="Trafficking protein particle complex subunit 3"/>
    <property type="match status" value="1"/>
</dbReference>
<dbReference type="OrthoDB" id="10254842at2759"/>
<accession>A0A1E3PRI4</accession>
<dbReference type="PANTHER" id="PTHR20902">
    <property type="entry name" value="41-2 PROTEIN ANTIGEN-RELATED"/>
    <property type="match status" value="1"/>
</dbReference>
<keyword evidence="4" id="KW-0813">Transport</keyword>
<evidence type="ECO:0000256" key="7">
    <source>
        <dbReference type="ARBA" id="ARBA00023034"/>
    </source>
</evidence>
<dbReference type="STRING" id="857566.A0A1E3PRI4"/>
<organism evidence="8 9">
    <name type="scientific">Nadsonia fulvescens var. elongata DSM 6958</name>
    <dbReference type="NCBI Taxonomy" id="857566"/>
    <lineage>
        <taxon>Eukaryota</taxon>
        <taxon>Fungi</taxon>
        <taxon>Dikarya</taxon>
        <taxon>Ascomycota</taxon>
        <taxon>Saccharomycotina</taxon>
        <taxon>Dipodascomycetes</taxon>
        <taxon>Dipodascales</taxon>
        <taxon>Dipodascales incertae sedis</taxon>
        <taxon>Nadsonia</taxon>
    </lineage>
</organism>
<dbReference type="InterPro" id="IPR016696">
    <property type="entry name" value="TRAPP-I_su5"/>
</dbReference>
<keyword evidence="7" id="KW-0333">Golgi apparatus</keyword>
<dbReference type="GO" id="GO:1990071">
    <property type="term" value="C:TRAPPII protein complex"/>
    <property type="evidence" value="ECO:0007669"/>
    <property type="project" value="TreeGrafter"/>
</dbReference>
<dbReference type="PIRSF" id="PIRSF017479">
    <property type="entry name" value="TRAPP_I_complex_Trs31"/>
    <property type="match status" value="1"/>
</dbReference>
<evidence type="ECO:0000256" key="5">
    <source>
        <dbReference type="ARBA" id="ARBA00022824"/>
    </source>
</evidence>
<evidence type="ECO:0000313" key="8">
    <source>
        <dbReference type="EMBL" id="ODQ67864.1"/>
    </source>
</evidence>
<dbReference type="GO" id="GO:0006888">
    <property type="term" value="P:endoplasmic reticulum to Golgi vesicle-mediated transport"/>
    <property type="evidence" value="ECO:0007669"/>
    <property type="project" value="TreeGrafter"/>
</dbReference>
<keyword evidence="5" id="KW-0256">Endoplasmic reticulum</keyword>
<dbReference type="PANTHER" id="PTHR20902:SF0">
    <property type="entry name" value="TRAFFICKING PROTEIN PARTICLE COMPLEX SUBUNIT 5"/>
    <property type="match status" value="1"/>
</dbReference>
<dbReference type="GO" id="GO:1990070">
    <property type="term" value="C:TRAPPI protein complex"/>
    <property type="evidence" value="ECO:0007669"/>
    <property type="project" value="TreeGrafter"/>
</dbReference>
<dbReference type="Pfam" id="PF04051">
    <property type="entry name" value="TRAPP"/>
    <property type="match status" value="1"/>
</dbReference>
<evidence type="ECO:0000256" key="1">
    <source>
        <dbReference type="ARBA" id="ARBA00004240"/>
    </source>
</evidence>